<accession>A0A1H8CTF3</accession>
<dbReference type="EMBL" id="FOCG01000002">
    <property type="protein sequence ID" value="SEM98511.1"/>
    <property type="molecule type" value="Genomic_DNA"/>
</dbReference>
<protein>
    <submittedName>
        <fullName evidence="1">Uncharacterized protein</fullName>
    </submittedName>
</protein>
<keyword evidence="2" id="KW-1185">Reference proteome</keyword>
<gene>
    <name evidence="1" type="ORF">SAMN05216180_2335</name>
</gene>
<name>A0A1H8CTF3_9FIRM</name>
<dbReference type="AlphaFoldDB" id="A0A1H8CTF3"/>
<dbReference type="STRING" id="474960.SAMN05216180_2335"/>
<dbReference type="Proteomes" id="UP000199158">
    <property type="component" value="Unassembled WGS sequence"/>
</dbReference>
<proteinExistence type="predicted"/>
<evidence type="ECO:0000313" key="1">
    <source>
        <dbReference type="EMBL" id="SEM98511.1"/>
    </source>
</evidence>
<reference evidence="1 2" key="1">
    <citation type="submission" date="2016-10" db="EMBL/GenBank/DDBJ databases">
        <authorList>
            <person name="de Groot N.N."/>
        </authorList>
    </citation>
    <scope>NUCLEOTIDE SEQUENCE [LARGE SCALE GENOMIC DNA]</scope>
    <source>
        <strain evidence="1 2">CGMCC 1.5070</strain>
    </source>
</reference>
<evidence type="ECO:0000313" key="2">
    <source>
        <dbReference type="Proteomes" id="UP000199158"/>
    </source>
</evidence>
<organism evidence="1 2">
    <name type="scientific">Hydrogenoanaerobacterium saccharovorans</name>
    <dbReference type="NCBI Taxonomy" id="474960"/>
    <lineage>
        <taxon>Bacteria</taxon>
        <taxon>Bacillati</taxon>
        <taxon>Bacillota</taxon>
        <taxon>Clostridia</taxon>
        <taxon>Eubacteriales</taxon>
        <taxon>Oscillospiraceae</taxon>
        <taxon>Hydrogenoanaerobacterium</taxon>
    </lineage>
</organism>
<sequence length="205" mass="23832">MPPKEYRVDGLQAVNGMSLEDAGYHINLPPNLIFDGNKIEDYSRIKSYSDNLSRPVLGSYTTVSIYNYFSLDRDILPLPLMCLQAFKKENCSAKYKTMIELDHYNMADLKDYIVYSDKEYNIYNFAPFIVEGSFKDRLQKEVNNWNNDVKEIMNSNGDSLTDTSCSDEIGCIRFEMNFVKLQDYLYLVDIADYYTNNLKKLIVKT</sequence>